<feature type="domain" description="TniQ" evidence="1">
    <location>
        <begin position="11"/>
        <end position="150"/>
    </location>
</feature>
<gene>
    <name evidence="2" type="ORF">EWH08_18730</name>
</gene>
<dbReference type="RefSeq" id="WP_084673726.1">
    <property type="nucleotide sequence ID" value="NZ_JACBZE010000014.1"/>
</dbReference>
<protein>
    <recommendedName>
        <fullName evidence="1">TniQ domain-containing protein</fullName>
    </recommendedName>
</protein>
<dbReference type="Proteomes" id="UP000292734">
    <property type="component" value="Unassembled WGS sequence"/>
</dbReference>
<accession>A0A4Q4IV59</accession>
<dbReference type="Pfam" id="PF06527">
    <property type="entry name" value="TniQ"/>
    <property type="match status" value="1"/>
</dbReference>
<evidence type="ECO:0000313" key="2">
    <source>
        <dbReference type="EMBL" id="RYL97448.1"/>
    </source>
</evidence>
<dbReference type="AlphaFoldDB" id="A0A4Q4IV59"/>
<organism evidence="2 3">
    <name type="scientific">Sphingobium indicum</name>
    <dbReference type="NCBI Taxonomy" id="332055"/>
    <lineage>
        <taxon>Bacteria</taxon>
        <taxon>Pseudomonadati</taxon>
        <taxon>Pseudomonadota</taxon>
        <taxon>Alphaproteobacteria</taxon>
        <taxon>Sphingomonadales</taxon>
        <taxon>Sphingomonadaceae</taxon>
        <taxon>Sphingobium</taxon>
    </lineage>
</organism>
<sequence length="635" mass="70231">MTGATARLALRVRPAPFEPGWALFNRLALRHDCDSRLEFAQQVPLVDRTDFVLQMERGHRFHDIARLSDVALETLIFNSITPTADGSVLAGELVGRSGNRAVTCDYARVCPECLQADMDSREGPVACRPWRRSWWDVAKISSCPRHGRVLLGTCPSCRHGFHRSHLSPAQCECGYRFLAERTERVGVAARIGDAYLVGRLGAGPRITHSFLDTLTFADAAEIMQWVGSVSRWGRSVVSWSRQRPAERTRTMAAGFAVCENFPCRFEDMLDKMLAACPSKRLTPVGVYGKLQLWLGLSTNAALDPVRDAVRAHVIKHVPITAGTMLFRKHALEGDLTSLGGIARLCGVSPERVATVAAALDLIRPLPRNSKGTVVPKSLEAPLLAFFKETCDAREAGRHLGITHQLLKDLIAREILPRAFSLGGQTIPACYRIDELDRFLVALHRNAPLVDIPPPGSATILRAVRICYRSSGAIVEGLLHGQIEAVARLRGESGVAQILVDTDAVSAGLKYEDDPAFMLMPEAARYLGVTIPTVARLKWFGRLSVDSKQTSLRKMPALRREEVEAFGMRFVCAAELAKMLSKPTHAVRIHQQLRKAGLKPAIIGSRKLQPFYDRQRAEQIIRKVYRNRMPPIAAET</sequence>
<dbReference type="EMBL" id="SEOM01000012">
    <property type="protein sequence ID" value="RYL97448.1"/>
    <property type="molecule type" value="Genomic_DNA"/>
</dbReference>
<dbReference type="InterPro" id="IPR009492">
    <property type="entry name" value="TniQ"/>
</dbReference>
<comment type="caution">
    <text evidence="2">The sequence shown here is derived from an EMBL/GenBank/DDBJ whole genome shotgun (WGS) entry which is preliminary data.</text>
</comment>
<evidence type="ECO:0000313" key="3">
    <source>
        <dbReference type="Proteomes" id="UP000292734"/>
    </source>
</evidence>
<reference evidence="2 3" key="1">
    <citation type="submission" date="2019-02" db="EMBL/GenBank/DDBJ databases">
        <authorList>
            <person name="Feng G."/>
        </authorList>
    </citation>
    <scope>NUCLEOTIDE SEQUENCE [LARGE SCALE GENOMIC DNA]</scope>
    <source>
        <strain evidence="2 3">DSM 26779</strain>
    </source>
</reference>
<evidence type="ECO:0000259" key="1">
    <source>
        <dbReference type="Pfam" id="PF06527"/>
    </source>
</evidence>
<name>A0A4Q4IV59_9SPHN</name>
<proteinExistence type="predicted"/>